<dbReference type="InterPro" id="IPR000086">
    <property type="entry name" value="NUDIX_hydrolase_dom"/>
</dbReference>
<accession>A0A6S6YK51</accession>
<dbReference type="Proteomes" id="UP000515733">
    <property type="component" value="Chromosome"/>
</dbReference>
<gene>
    <name evidence="7" type="ORF">DENOEST_0969</name>
</gene>
<dbReference type="RefSeq" id="WP_145771725.1">
    <property type="nucleotide sequence ID" value="NZ_LR778301.1"/>
</dbReference>
<keyword evidence="3" id="KW-0479">Metal-binding</keyword>
<dbReference type="PANTHER" id="PTHR12318:SF0">
    <property type="entry name" value="ACYL-COENZYME A DIPHOSPHATASE NUDT19"/>
    <property type="match status" value="1"/>
</dbReference>
<dbReference type="SUPFAM" id="SSF56281">
    <property type="entry name" value="Metallo-hydrolase/oxidoreductase"/>
    <property type="match status" value="1"/>
</dbReference>
<dbReference type="InterPro" id="IPR036388">
    <property type="entry name" value="WH-like_DNA-bd_sf"/>
</dbReference>
<dbReference type="Gene3D" id="1.10.10.10">
    <property type="entry name" value="Winged helix-like DNA-binding domain superfamily/Winged helix DNA-binding domain"/>
    <property type="match status" value="1"/>
</dbReference>
<dbReference type="EMBL" id="LR778301">
    <property type="protein sequence ID" value="CAB1368134.1"/>
    <property type="molecule type" value="Genomic_DNA"/>
</dbReference>
<keyword evidence="8" id="KW-1185">Reference proteome</keyword>
<proteinExistence type="predicted"/>
<evidence type="ECO:0000256" key="3">
    <source>
        <dbReference type="ARBA" id="ARBA00022723"/>
    </source>
</evidence>
<dbReference type="Gene3D" id="3.90.79.10">
    <property type="entry name" value="Nucleoside Triphosphate Pyrophosphohydrolase"/>
    <property type="match status" value="1"/>
</dbReference>
<dbReference type="GO" id="GO:0016818">
    <property type="term" value="F:hydrolase activity, acting on acid anhydrides, in phosphorus-containing anhydrides"/>
    <property type="evidence" value="ECO:0007669"/>
    <property type="project" value="InterPro"/>
</dbReference>
<dbReference type="Pfam" id="PF00753">
    <property type="entry name" value="Lactamase_B"/>
    <property type="match status" value="1"/>
</dbReference>
<sequence>MNQPVPVPKPAATVILVRDTDRGLEVFMMRRTQKASFAADAYVFPGGALDEEDHDSFWNQPAGGLDHEEANRTLKVDKAGLAYWIAAIRECFEESGLLLARDSSGRLLDLDTSGPAREYDELRQRLNAGDLKFVDLCRQRQLHPALDHLAYLSRWVTPPDAPRRFDTRFFVAVGPQAQTASHDNQELVDHLWLSPHEALLGQASGKMMMVYPTIATLQLLALFPNTDAVMAYTRAQGGTEHSSDISYFTPSPISTRIRRLTANNAGVMTGPGTNTYLIGHGDELTVVDPGPDMDFHVENLLTHSKGVIRRILVTHTHPDHSPAAARLKARTGAELLGMPAPASGYQDRSFQPDRVLRHSDRIPVGDATLRVIHTPGHASNHLCYLLEEEGALFTGDHIMQGSTVVISPPDGDMGDYLASLKLLLEEDLRCILPAHGLVIDDPRQAINGLIAHRLQREAKVVAAIAASGGGTLDELLPRVYDDVPTLLHGQARQSLLAHLQKLRAEGRAVESATVWTLV</sequence>
<dbReference type="Gene3D" id="3.60.15.10">
    <property type="entry name" value="Ribonuclease Z/Hydroxyacylglutathione hydrolase-like"/>
    <property type="match status" value="1"/>
</dbReference>
<evidence type="ECO:0000256" key="5">
    <source>
        <dbReference type="ARBA" id="ARBA00022842"/>
    </source>
</evidence>
<dbReference type="InterPro" id="IPR041516">
    <property type="entry name" value="LACTB2_WH"/>
</dbReference>
<reference evidence="7 8" key="1">
    <citation type="submission" date="2020-03" db="EMBL/GenBank/DDBJ databases">
        <authorList>
            <consortium name="Genoscope - CEA"/>
            <person name="William W."/>
        </authorList>
    </citation>
    <scope>NUCLEOTIDE SEQUENCE [LARGE SCALE GENOMIC DNA]</scope>
    <source>
        <strain evidence="8">DSM 16959</strain>
    </source>
</reference>
<comment type="cofactor">
    <cofactor evidence="1">
        <name>Mn(2+)</name>
        <dbReference type="ChEBI" id="CHEBI:29035"/>
    </cofactor>
</comment>
<dbReference type="InterPro" id="IPR015797">
    <property type="entry name" value="NUDIX_hydrolase-like_dom_sf"/>
</dbReference>
<dbReference type="Pfam" id="PF17778">
    <property type="entry name" value="WHD_BLACT"/>
    <property type="match status" value="1"/>
</dbReference>
<dbReference type="CDD" id="cd18870">
    <property type="entry name" value="NUDIX_AcylCoAdiphos_Nudt19"/>
    <property type="match status" value="1"/>
</dbReference>
<dbReference type="InterPro" id="IPR001279">
    <property type="entry name" value="Metallo-B-lactamas"/>
</dbReference>
<evidence type="ECO:0000256" key="2">
    <source>
        <dbReference type="ARBA" id="ARBA00001946"/>
    </source>
</evidence>
<evidence type="ECO:0000313" key="7">
    <source>
        <dbReference type="EMBL" id="CAB1368134.1"/>
    </source>
</evidence>
<dbReference type="AlphaFoldDB" id="A0A6S6YK51"/>
<dbReference type="OrthoDB" id="9784009at2"/>
<dbReference type="GO" id="GO:0046872">
    <property type="term" value="F:metal ion binding"/>
    <property type="evidence" value="ECO:0007669"/>
    <property type="project" value="UniProtKB-KW"/>
</dbReference>
<evidence type="ECO:0000256" key="1">
    <source>
        <dbReference type="ARBA" id="ARBA00001936"/>
    </source>
</evidence>
<dbReference type="SMART" id="SM00849">
    <property type="entry name" value="Lactamase_B"/>
    <property type="match status" value="1"/>
</dbReference>
<dbReference type="KEGG" id="doe:DENOEST_0969"/>
<evidence type="ECO:0000256" key="4">
    <source>
        <dbReference type="ARBA" id="ARBA00022801"/>
    </source>
</evidence>
<dbReference type="PROSITE" id="PS51462">
    <property type="entry name" value="NUDIX"/>
    <property type="match status" value="1"/>
</dbReference>
<keyword evidence="5" id="KW-0460">Magnesium</keyword>
<dbReference type="InterPro" id="IPR036866">
    <property type="entry name" value="RibonucZ/Hydroxyglut_hydro"/>
</dbReference>
<protein>
    <submittedName>
        <fullName evidence="7">Uncharacterized protein</fullName>
    </submittedName>
</protein>
<evidence type="ECO:0000313" key="8">
    <source>
        <dbReference type="Proteomes" id="UP000515733"/>
    </source>
</evidence>
<dbReference type="PANTHER" id="PTHR12318">
    <property type="entry name" value="TESTOSTERONE-REGULATED PROTEIN RP2"/>
    <property type="match status" value="1"/>
</dbReference>
<dbReference type="CDD" id="cd16278">
    <property type="entry name" value="metallo-hydrolase-like_MBL-fold"/>
    <property type="match status" value="1"/>
</dbReference>
<dbReference type="InterPro" id="IPR039121">
    <property type="entry name" value="NUDT19"/>
</dbReference>
<evidence type="ECO:0000256" key="6">
    <source>
        <dbReference type="ARBA" id="ARBA00023211"/>
    </source>
</evidence>
<dbReference type="SUPFAM" id="SSF55811">
    <property type="entry name" value="Nudix"/>
    <property type="match status" value="1"/>
</dbReference>
<organism evidence="7 8">
    <name type="scientific">Denitratisoma oestradiolicum</name>
    <dbReference type="NCBI Taxonomy" id="311182"/>
    <lineage>
        <taxon>Bacteria</taxon>
        <taxon>Pseudomonadati</taxon>
        <taxon>Pseudomonadota</taxon>
        <taxon>Betaproteobacteria</taxon>
        <taxon>Nitrosomonadales</taxon>
        <taxon>Sterolibacteriaceae</taxon>
        <taxon>Denitratisoma</taxon>
    </lineage>
</organism>
<comment type="cofactor">
    <cofactor evidence="2">
        <name>Mg(2+)</name>
        <dbReference type="ChEBI" id="CHEBI:18420"/>
    </cofactor>
</comment>
<keyword evidence="6" id="KW-0464">Manganese</keyword>
<name>A0A6S6YK51_9PROT</name>
<keyword evidence="4" id="KW-0378">Hydrolase</keyword>